<gene>
    <name evidence="1" type="ORF">A2Y62_07060</name>
</gene>
<accession>A0A1F5V9D2</accession>
<dbReference type="Proteomes" id="UP000178943">
    <property type="component" value="Unassembled WGS sequence"/>
</dbReference>
<sequence length="135" mass="15496">MKRRDFMEKAGCGLAALLVAADISAQEEEKKEQEKPKRARYKIEFEVYEAREDSSCHKKGDKFEYPGDWGKVCPWLRGSMNDVVRLLQFGVTLPWKYEGTPYEKVIDPDGITTEYVSCPDPTANLVMKIIRTKIS</sequence>
<dbReference type="EMBL" id="MFGW01000211">
    <property type="protein sequence ID" value="OGF59511.1"/>
    <property type="molecule type" value="Genomic_DNA"/>
</dbReference>
<organism evidence="1 2">
    <name type="scientific">Candidatus Fischerbacteria bacterium RBG_13_37_8</name>
    <dbReference type="NCBI Taxonomy" id="1817863"/>
    <lineage>
        <taxon>Bacteria</taxon>
        <taxon>Candidatus Fischeribacteriota</taxon>
    </lineage>
</organism>
<evidence type="ECO:0000313" key="2">
    <source>
        <dbReference type="Proteomes" id="UP000178943"/>
    </source>
</evidence>
<protein>
    <recommendedName>
        <fullName evidence="3">TIGR04076 family protein</fullName>
    </recommendedName>
</protein>
<reference evidence="1 2" key="1">
    <citation type="journal article" date="2016" name="Nat. Commun.">
        <title>Thousands of microbial genomes shed light on interconnected biogeochemical processes in an aquifer system.</title>
        <authorList>
            <person name="Anantharaman K."/>
            <person name="Brown C.T."/>
            <person name="Hug L.A."/>
            <person name="Sharon I."/>
            <person name="Castelle C.J."/>
            <person name="Probst A.J."/>
            <person name="Thomas B.C."/>
            <person name="Singh A."/>
            <person name="Wilkins M.J."/>
            <person name="Karaoz U."/>
            <person name="Brodie E.L."/>
            <person name="Williams K.H."/>
            <person name="Hubbard S.S."/>
            <person name="Banfield J.F."/>
        </authorList>
    </citation>
    <scope>NUCLEOTIDE SEQUENCE [LARGE SCALE GENOMIC DNA]</scope>
</reference>
<dbReference type="AlphaFoldDB" id="A0A1F5V9D2"/>
<name>A0A1F5V9D2_9BACT</name>
<evidence type="ECO:0000313" key="1">
    <source>
        <dbReference type="EMBL" id="OGF59511.1"/>
    </source>
</evidence>
<comment type="caution">
    <text evidence="1">The sequence shown here is derived from an EMBL/GenBank/DDBJ whole genome shotgun (WGS) entry which is preliminary data.</text>
</comment>
<evidence type="ECO:0008006" key="3">
    <source>
        <dbReference type="Google" id="ProtNLM"/>
    </source>
</evidence>
<proteinExistence type="predicted"/>